<keyword evidence="3 6" id="KW-0812">Transmembrane</keyword>
<feature type="transmembrane region" description="Helical" evidence="6">
    <location>
        <begin position="52"/>
        <end position="74"/>
    </location>
</feature>
<name>A0ABU7G6W4_9ALTE</name>
<dbReference type="SUPFAM" id="SSF103481">
    <property type="entry name" value="Multidrug resistance efflux transporter EmrE"/>
    <property type="match status" value="2"/>
</dbReference>
<keyword evidence="4 6" id="KW-1133">Transmembrane helix</keyword>
<evidence type="ECO:0000256" key="3">
    <source>
        <dbReference type="ARBA" id="ARBA00022692"/>
    </source>
</evidence>
<proteinExistence type="predicted"/>
<gene>
    <name evidence="8" type="ORF">SNR37_000279</name>
</gene>
<feature type="transmembrane region" description="Helical" evidence="6">
    <location>
        <begin position="86"/>
        <end position="105"/>
    </location>
</feature>
<dbReference type="InterPro" id="IPR000620">
    <property type="entry name" value="EamA_dom"/>
</dbReference>
<evidence type="ECO:0000256" key="6">
    <source>
        <dbReference type="SAM" id="Phobius"/>
    </source>
</evidence>
<feature type="transmembrane region" description="Helical" evidence="6">
    <location>
        <begin position="294"/>
        <end position="311"/>
    </location>
</feature>
<dbReference type="Pfam" id="PF00892">
    <property type="entry name" value="EamA"/>
    <property type="match status" value="2"/>
</dbReference>
<dbReference type="PANTHER" id="PTHR42920">
    <property type="entry name" value="OS03G0707200 PROTEIN-RELATED"/>
    <property type="match status" value="1"/>
</dbReference>
<dbReference type="Proteomes" id="UP001310248">
    <property type="component" value="Unassembled WGS sequence"/>
</dbReference>
<comment type="subcellular location">
    <subcellularLocation>
        <location evidence="1">Cell membrane</location>
        <topology evidence="1">Multi-pass membrane protein</topology>
    </subcellularLocation>
</comment>
<dbReference type="InterPro" id="IPR037185">
    <property type="entry name" value="EmrE-like"/>
</dbReference>
<dbReference type="InterPro" id="IPR051258">
    <property type="entry name" value="Diverse_Substrate_Transporter"/>
</dbReference>
<keyword evidence="5 6" id="KW-0472">Membrane</keyword>
<dbReference type="RefSeq" id="WP_329775974.1">
    <property type="nucleotide sequence ID" value="NZ_JAYDYW010000011.1"/>
</dbReference>
<comment type="caution">
    <text evidence="8">The sequence shown here is derived from an EMBL/GenBank/DDBJ whole genome shotgun (WGS) entry which is preliminary data.</text>
</comment>
<evidence type="ECO:0000313" key="8">
    <source>
        <dbReference type="EMBL" id="MEE1674957.1"/>
    </source>
</evidence>
<feature type="domain" description="EamA" evidence="7">
    <location>
        <begin position="22"/>
        <end position="160"/>
    </location>
</feature>
<dbReference type="PANTHER" id="PTHR42920:SF5">
    <property type="entry name" value="EAMA DOMAIN-CONTAINING PROTEIN"/>
    <property type="match status" value="1"/>
</dbReference>
<dbReference type="EMBL" id="JAYDYW010000011">
    <property type="protein sequence ID" value="MEE1674957.1"/>
    <property type="molecule type" value="Genomic_DNA"/>
</dbReference>
<evidence type="ECO:0000313" key="9">
    <source>
        <dbReference type="Proteomes" id="UP001310248"/>
    </source>
</evidence>
<organism evidence="8 9">
    <name type="scientific">Agarivorans aestuarii</name>
    <dbReference type="NCBI Taxonomy" id="1563703"/>
    <lineage>
        <taxon>Bacteria</taxon>
        <taxon>Pseudomonadati</taxon>
        <taxon>Pseudomonadota</taxon>
        <taxon>Gammaproteobacteria</taxon>
        <taxon>Alteromonadales</taxon>
        <taxon>Alteromonadaceae</taxon>
        <taxon>Agarivorans</taxon>
    </lineage>
</organism>
<feature type="transmembrane region" description="Helical" evidence="6">
    <location>
        <begin position="173"/>
        <end position="193"/>
    </location>
</feature>
<evidence type="ECO:0000259" key="7">
    <source>
        <dbReference type="Pfam" id="PF00892"/>
    </source>
</evidence>
<feature type="transmembrane region" description="Helical" evidence="6">
    <location>
        <begin position="238"/>
        <end position="257"/>
    </location>
</feature>
<evidence type="ECO:0000256" key="2">
    <source>
        <dbReference type="ARBA" id="ARBA00022475"/>
    </source>
</evidence>
<evidence type="ECO:0000256" key="1">
    <source>
        <dbReference type="ARBA" id="ARBA00004651"/>
    </source>
</evidence>
<keyword evidence="9" id="KW-1185">Reference proteome</keyword>
<feature type="domain" description="EamA" evidence="7">
    <location>
        <begin position="175"/>
        <end position="311"/>
    </location>
</feature>
<feature type="transmembrane region" description="Helical" evidence="6">
    <location>
        <begin position="205"/>
        <end position="226"/>
    </location>
</feature>
<protein>
    <submittedName>
        <fullName evidence="8">DMT family transporter</fullName>
    </submittedName>
</protein>
<reference evidence="9" key="1">
    <citation type="submission" date="2023-07" db="EMBL/GenBank/DDBJ databases">
        <title>Draft genome sequence of Agarivorans aestuarii strain ZMCS4, a CAZymes producing bacteria isolated from the marine brown algae Clodostephus spongiosus.</title>
        <authorList>
            <person name="Lorente B."/>
            <person name="Cabral C."/>
            <person name="Frias J."/>
            <person name="Faria J."/>
            <person name="Toubarro D."/>
        </authorList>
    </citation>
    <scope>NUCLEOTIDE SEQUENCE [LARGE SCALE GENOMIC DNA]</scope>
    <source>
        <strain evidence="9">ZMCS4</strain>
    </source>
</reference>
<feature type="transmembrane region" description="Helical" evidence="6">
    <location>
        <begin position="21"/>
        <end position="40"/>
    </location>
</feature>
<feature type="transmembrane region" description="Helical" evidence="6">
    <location>
        <begin position="269"/>
        <end position="288"/>
    </location>
</feature>
<feature type="transmembrane region" description="Helical" evidence="6">
    <location>
        <begin position="120"/>
        <end position="137"/>
    </location>
</feature>
<accession>A0ABU7G6W4</accession>
<sequence length="313" mass="34378">MNISKSGSRFIASMPQLSATAKGLSLALIATALFSLKGIWIKLAYQFGIDPASLMTLRMAFSLPIYLLLAMFWWKQGRLEHQKLKGNILPAAIVGIVGYYLASFLDLSGLQYISAPLERVVLYAYPGFTILLAWWVYRQKPQLIVVLALPLSWIGVGLMMWSEMGQQHDSQQLLWGTSLVIASAFSFAFYLVFSKNIVAKIGSQAFTLIAMIAASLAIFIHFAMQGDFTSLASYPTQVYWYAGYMALFSTVIPSFLFSEAINRIGSQRTAISGSAGPVFTLIMAAWILGDSIGLLQLLGISLVVIAVTLLNKK</sequence>
<reference evidence="8 9" key="2">
    <citation type="submission" date="2023-12" db="EMBL/GenBank/DDBJ databases">
        <authorList>
            <consortium name="Cladostephus spongiosus"/>
            <person name="Lorente B."/>
            <person name="Cabral C."/>
            <person name="Frias J."/>
            <person name="Faria J."/>
            <person name="Toubarro D."/>
        </authorList>
    </citation>
    <scope>NUCLEOTIDE SEQUENCE [LARGE SCALE GENOMIC DNA]</scope>
    <source>
        <strain evidence="8 9">ZMCS4</strain>
    </source>
</reference>
<evidence type="ECO:0000256" key="5">
    <source>
        <dbReference type="ARBA" id="ARBA00023136"/>
    </source>
</evidence>
<feature type="transmembrane region" description="Helical" evidence="6">
    <location>
        <begin position="144"/>
        <end position="161"/>
    </location>
</feature>
<evidence type="ECO:0000256" key="4">
    <source>
        <dbReference type="ARBA" id="ARBA00022989"/>
    </source>
</evidence>
<keyword evidence="2" id="KW-1003">Cell membrane</keyword>